<proteinExistence type="predicted"/>
<dbReference type="Proteomes" id="UP001056778">
    <property type="component" value="Chromosome 6"/>
</dbReference>
<dbReference type="EMBL" id="CM043020">
    <property type="protein sequence ID" value="KAI4459177.1"/>
    <property type="molecule type" value="Genomic_DNA"/>
</dbReference>
<evidence type="ECO:0000313" key="1">
    <source>
        <dbReference type="EMBL" id="KAI4459177.1"/>
    </source>
</evidence>
<comment type="caution">
    <text evidence="1">The sequence shown here is derived from an EMBL/GenBank/DDBJ whole genome shotgun (WGS) entry which is preliminary data.</text>
</comment>
<evidence type="ECO:0000313" key="2">
    <source>
        <dbReference type="Proteomes" id="UP001056778"/>
    </source>
</evidence>
<gene>
    <name evidence="1" type="ORF">MML48_6g00016597</name>
</gene>
<protein>
    <submittedName>
        <fullName evidence="1">Aldehyde dehydrogenase</fullName>
    </submittedName>
</protein>
<sequence>MLTVSQSLSVACFMSSGSGPQEIAEKYDDLKDSPMIQVHPRKKMASSPSEIVRKARTAFELGRTKSLKFREYQLKNLIKMLDENEKEMLAAVKKDLNKSNMESVLTEIAIVKNETISLINNLEEWAAPEKAAKPLVNLTDDALIYKDPYGVVLVMGAWNYPIQLPLLPFAAAIAAGNAVVIKPSEVSEATADFLGKTIPKYLDNQCYPVICGGIPETTELLKERFDYIFYTGNSYVARIVHTAANKHLTPLTLELGGKSPVYIDKSTDMDVTANRILWGKCINAGQTCVAPDYILCTKEVEEEFVEAAKKVLKKFYGENPQLSKDYCRIVNDKHFKRISALLNSGKVAVGGKTDAQEKYIEPTILIDVNGDDAVMQEEIFGPILPIVSVRDVNEAITFINSHEKPLALYIFSKDKEVTHEIIDRTSSGGICVNDTIMHLSLPSLPFGGVGESGMGCYHDGVFIPWSKSPITSRENCLSLQPSSCGGGGGRESNGEEDRKQCTALYWRLFRSTELVPFSASFRMCQLPLSTAAYSFNGACNQPRSDDIRINVFQLTFSVSNKTNSSHI</sequence>
<organism evidence="1 2">
    <name type="scientific">Holotrichia oblita</name>
    <name type="common">Chafer beetle</name>
    <dbReference type="NCBI Taxonomy" id="644536"/>
    <lineage>
        <taxon>Eukaryota</taxon>
        <taxon>Metazoa</taxon>
        <taxon>Ecdysozoa</taxon>
        <taxon>Arthropoda</taxon>
        <taxon>Hexapoda</taxon>
        <taxon>Insecta</taxon>
        <taxon>Pterygota</taxon>
        <taxon>Neoptera</taxon>
        <taxon>Endopterygota</taxon>
        <taxon>Coleoptera</taxon>
        <taxon>Polyphaga</taxon>
        <taxon>Scarabaeiformia</taxon>
        <taxon>Scarabaeidae</taxon>
        <taxon>Melolonthinae</taxon>
        <taxon>Holotrichia</taxon>
    </lineage>
</organism>
<name>A0ACB9SX80_HOLOL</name>
<accession>A0ACB9SX80</accession>
<reference evidence="1" key="1">
    <citation type="submission" date="2022-04" db="EMBL/GenBank/DDBJ databases">
        <title>Chromosome-scale genome assembly of Holotrichia oblita Faldermann.</title>
        <authorList>
            <person name="Rongchong L."/>
        </authorList>
    </citation>
    <scope>NUCLEOTIDE SEQUENCE</scope>
    <source>
        <strain evidence="1">81SQS9</strain>
    </source>
</reference>
<keyword evidence="2" id="KW-1185">Reference proteome</keyword>